<evidence type="ECO:0000256" key="4">
    <source>
        <dbReference type="ARBA" id="ARBA00022989"/>
    </source>
</evidence>
<sequence length="302" mass="32531">MPTEESIVVNQKRPVMAWVLLCTLALVWGSSFILIKRSLGAFSPTQVAAGRLLFALLFFVPFLARQAQQPAVRAAVRPRWWALLVAGIVGFVIPAFLFAEAGAHLSSSLSGALNSLSPLFTLILGALFFGQALQVRQVTGILLGLAGSLLLVFFSATGSFQINGYALMVMLATVCYGFNTNFIGRYISQLPALVSTAWLFAFIGPIAVLILLPTDFLSRAFDPTHTTSLVALIILGVLGSGLMSVFFNRIMQLASPLFAASVTYLIPIVALLWGVLDGERIYAVQFAGMGICLLGIWLVNRN</sequence>
<feature type="transmembrane region" description="Helical" evidence="6">
    <location>
        <begin position="257"/>
        <end position="276"/>
    </location>
</feature>
<dbReference type="InterPro" id="IPR000620">
    <property type="entry name" value="EamA_dom"/>
</dbReference>
<accession>A0A4Q2ULU6</accession>
<protein>
    <submittedName>
        <fullName evidence="8">DMT family transporter</fullName>
    </submittedName>
</protein>
<dbReference type="PANTHER" id="PTHR32322:SF2">
    <property type="entry name" value="EAMA DOMAIN-CONTAINING PROTEIN"/>
    <property type="match status" value="1"/>
</dbReference>
<dbReference type="SUPFAM" id="SSF103481">
    <property type="entry name" value="Multidrug resistance efflux transporter EmrE"/>
    <property type="match status" value="2"/>
</dbReference>
<dbReference type="RefSeq" id="WP_129601469.1">
    <property type="nucleotide sequence ID" value="NZ_SBLB01000002.1"/>
</dbReference>
<evidence type="ECO:0000313" key="8">
    <source>
        <dbReference type="EMBL" id="RYC70324.1"/>
    </source>
</evidence>
<keyword evidence="3 6" id="KW-0812">Transmembrane</keyword>
<feature type="transmembrane region" description="Helical" evidence="6">
    <location>
        <begin position="282"/>
        <end position="299"/>
    </location>
</feature>
<evidence type="ECO:0000256" key="3">
    <source>
        <dbReference type="ARBA" id="ARBA00022692"/>
    </source>
</evidence>
<dbReference type="AlphaFoldDB" id="A0A4Q2ULU6"/>
<feature type="transmembrane region" description="Helical" evidence="6">
    <location>
        <begin position="80"/>
        <end position="99"/>
    </location>
</feature>
<dbReference type="EMBL" id="SBLB01000002">
    <property type="protein sequence ID" value="RYC70324.1"/>
    <property type="molecule type" value="Genomic_DNA"/>
</dbReference>
<evidence type="ECO:0000259" key="7">
    <source>
        <dbReference type="Pfam" id="PF00892"/>
    </source>
</evidence>
<feature type="transmembrane region" description="Helical" evidence="6">
    <location>
        <begin position="111"/>
        <end position="130"/>
    </location>
</feature>
<evidence type="ECO:0000256" key="2">
    <source>
        <dbReference type="ARBA" id="ARBA00007362"/>
    </source>
</evidence>
<feature type="transmembrane region" description="Helical" evidence="6">
    <location>
        <begin position="190"/>
        <end position="212"/>
    </location>
</feature>
<evidence type="ECO:0000313" key="9">
    <source>
        <dbReference type="Proteomes" id="UP000290407"/>
    </source>
</evidence>
<name>A0A4Q2ULU6_9BACT</name>
<organism evidence="8 9">
    <name type="scientific">Spirosoma sordidisoli</name>
    <dbReference type="NCBI Taxonomy" id="2502893"/>
    <lineage>
        <taxon>Bacteria</taxon>
        <taxon>Pseudomonadati</taxon>
        <taxon>Bacteroidota</taxon>
        <taxon>Cytophagia</taxon>
        <taxon>Cytophagales</taxon>
        <taxon>Cytophagaceae</taxon>
        <taxon>Spirosoma</taxon>
    </lineage>
</organism>
<dbReference type="InterPro" id="IPR050638">
    <property type="entry name" value="AA-Vitamin_Transporters"/>
</dbReference>
<dbReference type="PANTHER" id="PTHR32322">
    <property type="entry name" value="INNER MEMBRANE TRANSPORTER"/>
    <property type="match status" value="1"/>
</dbReference>
<evidence type="ECO:0000256" key="1">
    <source>
        <dbReference type="ARBA" id="ARBA00004141"/>
    </source>
</evidence>
<evidence type="ECO:0000256" key="5">
    <source>
        <dbReference type="ARBA" id="ARBA00023136"/>
    </source>
</evidence>
<feature type="domain" description="EamA" evidence="7">
    <location>
        <begin position="166"/>
        <end position="300"/>
    </location>
</feature>
<reference evidence="8 9" key="1">
    <citation type="submission" date="2019-01" db="EMBL/GenBank/DDBJ databases">
        <title>Spirosoma flava sp. nov., a propanil-degrading bacterium isolated from herbicide-contaminated soil.</title>
        <authorList>
            <person name="Zhang L."/>
            <person name="Jiang J.-D."/>
        </authorList>
    </citation>
    <scope>NUCLEOTIDE SEQUENCE [LARGE SCALE GENOMIC DNA]</scope>
    <source>
        <strain evidence="8 9">TY50</strain>
    </source>
</reference>
<feature type="transmembrane region" description="Helical" evidence="6">
    <location>
        <begin position="47"/>
        <end position="64"/>
    </location>
</feature>
<feature type="transmembrane region" description="Helical" evidence="6">
    <location>
        <begin position="137"/>
        <end position="156"/>
    </location>
</feature>
<dbReference type="Pfam" id="PF00892">
    <property type="entry name" value="EamA"/>
    <property type="match status" value="2"/>
</dbReference>
<keyword evidence="5 6" id="KW-0472">Membrane</keyword>
<keyword evidence="9" id="KW-1185">Reference proteome</keyword>
<evidence type="ECO:0000256" key="6">
    <source>
        <dbReference type="SAM" id="Phobius"/>
    </source>
</evidence>
<comment type="subcellular location">
    <subcellularLocation>
        <location evidence="1">Membrane</location>
        <topology evidence="1">Multi-pass membrane protein</topology>
    </subcellularLocation>
</comment>
<dbReference type="Proteomes" id="UP000290407">
    <property type="component" value="Unassembled WGS sequence"/>
</dbReference>
<feature type="transmembrane region" description="Helical" evidence="6">
    <location>
        <begin position="162"/>
        <end position="178"/>
    </location>
</feature>
<feature type="transmembrane region" description="Helical" evidence="6">
    <location>
        <begin position="15"/>
        <end position="35"/>
    </location>
</feature>
<proteinExistence type="inferred from homology"/>
<dbReference type="InterPro" id="IPR037185">
    <property type="entry name" value="EmrE-like"/>
</dbReference>
<comment type="similarity">
    <text evidence="2">Belongs to the EamA transporter family.</text>
</comment>
<gene>
    <name evidence="8" type="ORF">EQG79_10710</name>
</gene>
<dbReference type="GO" id="GO:0016020">
    <property type="term" value="C:membrane"/>
    <property type="evidence" value="ECO:0007669"/>
    <property type="project" value="UniProtKB-SubCell"/>
</dbReference>
<feature type="transmembrane region" description="Helical" evidence="6">
    <location>
        <begin position="224"/>
        <end position="245"/>
    </location>
</feature>
<comment type="caution">
    <text evidence="8">The sequence shown here is derived from an EMBL/GenBank/DDBJ whole genome shotgun (WGS) entry which is preliminary data.</text>
</comment>
<keyword evidence="4 6" id="KW-1133">Transmembrane helix</keyword>
<feature type="domain" description="EamA" evidence="7">
    <location>
        <begin position="19"/>
        <end position="152"/>
    </location>
</feature>